<sequence length="507" mass="57022">MASGSEDKSVAISPTRSHISLAQARERFAYHKRICAYDFAACTGCLPTRRDHRLPETESSLETLPDPASSDAETPKDISSVSEPKSPPWLTAIDKTSSPASLQSAQSIRFQLLEEFCHSYFPLRDQDTDHMYTKLLSRDSLQPITVGMQVAVDALCLLQMGTNYRDSYLLHQAVAQYDKALVNLQYDLSRVSDVTSNEGILGTIYVLGFCEMFRAVSSNGHGERTHHLGLQGMLIARGPDKQYSAFAQLLLYNLRHLTAIYGAIDCKRVPLRDAAWKRCAAMTSRLTTELSDLVLEVTDRLAAHKPRDRHTLTNALLPWSMLESRLQSWLVRWMRSFEHLPYRTVKATAFTHFTLHTIGCPNVFPRAYEFPSFAISSAQTTYWIMSLQVKQKILEIDSICDDRPLRSRLQALTDEATECATHLCQSVAWMTLPQHGSCGIMRASGPLHYAVRWFDKLKDWRRVAWCGKVKSSIESCGMVSPYSGNFVSDNELSVQGVDDGPGPRWEG</sequence>
<evidence type="ECO:0000313" key="3">
    <source>
        <dbReference type="Proteomes" id="UP000011761"/>
    </source>
</evidence>
<dbReference type="OMA" id="ATECATH"/>
<dbReference type="HOGENOM" id="CLU_537443_0_0_1"/>
<dbReference type="OrthoDB" id="4491390at2759"/>
<proteinExistence type="predicted"/>
<evidence type="ECO:0000313" key="2">
    <source>
        <dbReference type="EMBL" id="EMD00506.1"/>
    </source>
</evidence>
<reference evidence="2 3" key="1">
    <citation type="journal article" date="2012" name="PLoS Pathog.">
        <title>Diverse lifestyles and strategies of plant pathogenesis encoded in the genomes of eighteen Dothideomycetes fungi.</title>
        <authorList>
            <person name="Ohm R.A."/>
            <person name="Feau N."/>
            <person name="Henrissat B."/>
            <person name="Schoch C.L."/>
            <person name="Horwitz B.A."/>
            <person name="Barry K.W."/>
            <person name="Condon B.J."/>
            <person name="Copeland A.C."/>
            <person name="Dhillon B."/>
            <person name="Glaser F."/>
            <person name="Hesse C.N."/>
            <person name="Kosti I."/>
            <person name="LaButti K."/>
            <person name="Lindquist E.A."/>
            <person name="Lucas S."/>
            <person name="Salamov A.A."/>
            <person name="Bradshaw R.E."/>
            <person name="Ciuffetti L."/>
            <person name="Hamelin R.C."/>
            <person name="Kema G.H.J."/>
            <person name="Lawrence C."/>
            <person name="Scott J.A."/>
            <person name="Spatafora J.W."/>
            <person name="Turgeon B.G."/>
            <person name="de Wit P.J.G.M."/>
            <person name="Zhong S."/>
            <person name="Goodwin S.B."/>
            <person name="Grigoriev I.V."/>
        </authorList>
    </citation>
    <scope>NUCLEOTIDE SEQUENCE [LARGE SCALE GENOMIC DNA]</scope>
    <source>
        <strain evidence="2 3">UAMH 10762</strain>
    </source>
</reference>
<organism evidence="2 3">
    <name type="scientific">Baudoinia panamericana (strain UAMH 10762)</name>
    <name type="common">Angels' share fungus</name>
    <name type="synonym">Baudoinia compniacensis (strain UAMH 10762)</name>
    <dbReference type="NCBI Taxonomy" id="717646"/>
    <lineage>
        <taxon>Eukaryota</taxon>
        <taxon>Fungi</taxon>
        <taxon>Dikarya</taxon>
        <taxon>Ascomycota</taxon>
        <taxon>Pezizomycotina</taxon>
        <taxon>Dothideomycetes</taxon>
        <taxon>Dothideomycetidae</taxon>
        <taxon>Mycosphaerellales</taxon>
        <taxon>Teratosphaeriaceae</taxon>
        <taxon>Baudoinia</taxon>
    </lineage>
</organism>
<dbReference type="InterPro" id="IPR053178">
    <property type="entry name" value="Osmoadaptation_assoc"/>
</dbReference>
<dbReference type="Proteomes" id="UP000011761">
    <property type="component" value="Unassembled WGS sequence"/>
</dbReference>
<gene>
    <name evidence="2" type="ORF">BAUCODRAFT_172256</name>
</gene>
<keyword evidence="3" id="KW-1185">Reference proteome</keyword>
<accession>M2NMU0</accession>
<dbReference type="GeneID" id="19109437"/>
<evidence type="ECO:0000256" key="1">
    <source>
        <dbReference type="SAM" id="MobiDB-lite"/>
    </source>
</evidence>
<name>M2NMU0_BAUPA</name>
<protein>
    <recommendedName>
        <fullName evidence="4">Transcription factor domain-containing protein</fullName>
    </recommendedName>
</protein>
<evidence type="ECO:0008006" key="4">
    <source>
        <dbReference type="Google" id="ProtNLM"/>
    </source>
</evidence>
<dbReference type="KEGG" id="bcom:BAUCODRAFT_172256"/>
<dbReference type="AlphaFoldDB" id="M2NMU0"/>
<dbReference type="PANTHER" id="PTHR38111:SF2">
    <property type="entry name" value="FINGER DOMAIN PROTEIN, PUTATIVE (AFU_ORTHOLOGUE AFUA_1G01560)-RELATED"/>
    <property type="match status" value="1"/>
</dbReference>
<dbReference type="RefSeq" id="XP_007671690.1">
    <property type="nucleotide sequence ID" value="XM_007673500.1"/>
</dbReference>
<dbReference type="EMBL" id="KB445550">
    <property type="protein sequence ID" value="EMD00506.1"/>
    <property type="molecule type" value="Genomic_DNA"/>
</dbReference>
<dbReference type="PANTHER" id="PTHR38111">
    <property type="entry name" value="ZN(2)-C6 FUNGAL-TYPE DOMAIN-CONTAINING PROTEIN-RELATED"/>
    <property type="match status" value="1"/>
</dbReference>
<feature type="region of interest" description="Disordered" evidence="1">
    <location>
        <begin position="54"/>
        <end position="89"/>
    </location>
</feature>